<accession>A0ACC0GFJ0</accession>
<gene>
    <name evidence="1" type="ORF">LOK49_LG09G01144</name>
</gene>
<reference evidence="1 2" key="1">
    <citation type="journal article" date="2022" name="Plant J.">
        <title>Chromosome-level genome of Camellia lanceoleosa provides a valuable resource for understanding genome evolution and self-incompatibility.</title>
        <authorList>
            <person name="Gong W."/>
            <person name="Xiao S."/>
            <person name="Wang L."/>
            <person name="Liao Z."/>
            <person name="Chang Y."/>
            <person name="Mo W."/>
            <person name="Hu G."/>
            <person name="Li W."/>
            <person name="Zhao G."/>
            <person name="Zhu H."/>
            <person name="Hu X."/>
            <person name="Ji K."/>
            <person name="Xiang X."/>
            <person name="Song Q."/>
            <person name="Yuan D."/>
            <person name="Jin S."/>
            <person name="Zhang L."/>
        </authorList>
    </citation>
    <scope>NUCLEOTIDE SEQUENCE [LARGE SCALE GENOMIC DNA]</scope>
    <source>
        <strain evidence="1">SQ_2022a</strain>
    </source>
</reference>
<sequence>MDSTNSNDREQLVLQKPNSSQRCYPVMFPAYITLFLPFSIPFWPRGHSTEATKMEETREVLKPTVVHSKSPINVDKLVGMLNLSVGESLRDASLSPLSLKLLEGSSSRQSTFQANLGSRSSLVNSINNPCHEV</sequence>
<dbReference type="Proteomes" id="UP001060215">
    <property type="component" value="Chromosome 8"/>
</dbReference>
<name>A0ACC0GFJ0_9ERIC</name>
<evidence type="ECO:0000313" key="2">
    <source>
        <dbReference type="Proteomes" id="UP001060215"/>
    </source>
</evidence>
<dbReference type="EMBL" id="CM045765">
    <property type="protein sequence ID" value="KAI7999202.1"/>
    <property type="molecule type" value="Genomic_DNA"/>
</dbReference>
<keyword evidence="2" id="KW-1185">Reference proteome</keyword>
<evidence type="ECO:0000313" key="1">
    <source>
        <dbReference type="EMBL" id="KAI7999202.1"/>
    </source>
</evidence>
<protein>
    <submittedName>
        <fullName evidence="1">Transcription factor KUA1</fullName>
    </submittedName>
</protein>
<comment type="caution">
    <text evidence="1">The sequence shown here is derived from an EMBL/GenBank/DDBJ whole genome shotgun (WGS) entry which is preliminary data.</text>
</comment>
<proteinExistence type="predicted"/>
<organism evidence="1 2">
    <name type="scientific">Camellia lanceoleosa</name>
    <dbReference type="NCBI Taxonomy" id="1840588"/>
    <lineage>
        <taxon>Eukaryota</taxon>
        <taxon>Viridiplantae</taxon>
        <taxon>Streptophyta</taxon>
        <taxon>Embryophyta</taxon>
        <taxon>Tracheophyta</taxon>
        <taxon>Spermatophyta</taxon>
        <taxon>Magnoliopsida</taxon>
        <taxon>eudicotyledons</taxon>
        <taxon>Gunneridae</taxon>
        <taxon>Pentapetalae</taxon>
        <taxon>asterids</taxon>
        <taxon>Ericales</taxon>
        <taxon>Theaceae</taxon>
        <taxon>Camellia</taxon>
    </lineage>
</organism>